<keyword evidence="4" id="KW-1185">Reference proteome</keyword>
<reference evidence="3" key="1">
    <citation type="journal article" date="2014" name="Int. J. Syst. Evol. Microbiol.">
        <title>Complete genome sequence of Corynebacterium casei LMG S-19264T (=DSM 44701T), isolated from a smear-ripened cheese.</title>
        <authorList>
            <consortium name="US DOE Joint Genome Institute (JGI-PGF)"/>
            <person name="Walter F."/>
            <person name="Albersmeier A."/>
            <person name="Kalinowski J."/>
            <person name="Ruckert C."/>
        </authorList>
    </citation>
    <scope>NUCLEOTIDE SEQUENCE</scope>
    <source>
        <strain evidence="3">KCTC 22169</strain>
    </source>
</reference>
<dbReference type="Pfam" id="PF22688">
    <property type="entry name" value="Hda_lid"/>
    <property type="match status" value="1"/>
</dbReference>
<name>A0A918KJD0_9GAMM</name>
<reference evidence="3" key="2">
    <citation type="submission" date="2020-09" db="EMBL/GenBank/DDBJ databases">
        <authorList>
            <person name="Sun Q."/>
            <person name="Kim S."/>
        </authorList>
    </citation>
    <scope>NUCLEOTIDE SEQUENCE</scope>
    <source>
        <strain evidence="3">KCTC 22169</strain>
    </source>
</reference>
<dbReference type="InterPro" id="IPR017788">
    <property type="entry name" value="Hda"/>
</dbReference>
<dbReference type="Gene3D" id="1.10.8.60">
    <property type="match status" value="1"/>
</dbReference>
<dbReference type="CDD" id="cd00009">
    <property type="entry name" value="AAA"/>
    <property type="match status" value="1"/>
</dbReference>
<dbReference type="Proteomes" id="UP000626148">
    <property type="component" value="Unassembled WGS sequence"/>
</dbReference>
<evidence type="ECO:0000259" key="2">
    <source>
        <dbReference type="Pfam" id="PF22688"/>
    </source>
</evidence>
<dbReference type="EMBL" id="BMXR01000009">
    <property type="protein sequence ID" value="GGX65372.1"/>
    <property type="molecule type" value="Genomic_DNA"/>
</dbReference>
<dbReference type="InterPro" id="IPR013317">
    <property type="entry name" value="DnaA_dom"/>
</dbReference>
<dbReference type="NCBIfam" id="TIGR03420">
    <property type="entry name" value="DnaA_homol_Hda"/>
    <property type="match status" value="1"/>
</dbReference>
<evidence type="ECO:0000259" key="1">
    <source>
        <dbReference type="Pfam" id="PF00308"/>
    </source>
</evidence>
<dbReference type="AlphaFoldDB" id="A0A918KJD0"/>
<dbReference type="InterPro" id="IPR055199">
    <property type="entry name" value="Hda_lid"/>
</dbReference>
<dbReference type="InterPro" id="IPR027417">
    <property type="entry name" value="P-loop_NTPase"/>
</dbReference>
<dbReference type="Gene3D" id="3.40.50.300">
    <property type="entry name" value="P-loop containing nucleotide triphosphate hydrolases"/>
    <property type="match status" value="1"/>
</dbReference>
<dbReference type="PANTHER" id="PTHR30050">
    <property type="entry name" value="CHROMOSOMAL REPLICATION INITIATOR PROTEIN DNAA"/>
    <property type="match status" value="1"/>
</dbReference>
<dbReference type="PANTHER" id="PTHR30050:SF5">
    <property type="entry name" value="DNAA REGULATORY INACTIVATOR HDA"/>
    <property type="match status" value="1"/>
</dbReference>
<dbReference type="SUPFAM" id="SSF52540">
    <property type="entry name" value="P-loop containing nucleoside triphosphate hydrolases"/>
    <property type="match status" value="1"/>
</dbReference>
<gene>
    <name evidence="3" type="ORF">GCM10007392_36550</name>
</gene>
<dbReference type="GO" id="GO:0032297">
    <property type="term" value="P:negative regulation of DNA-templated DNA replication initiation"/>
    <property type="evidence" value="ECO:0007669"/>
    <property type="project" value="InterPro"/>
</dbReference>
<evidence type="ECO:0000313" key="4">
    <source>
        <dbReference type="Proteomes" id="UP000626148"/>
    </source>
</evidence>
<dbReference type="GO" id="GO:0006270">
    <property type="term" value="P:DNA replication initiation"/>
    <property type="evidence" value="ECO:0007669"/>
    <property type="project" value="TreeGrafter"/>
</dbReference>
<proteinExistence type="predicted"/>
<feature type="domain" description="Hda lid" evidence="2">
    <location>
        <begin position="165"/>
        <end position="229"/>
    </location>
</feature>
<feature type="domain" description="Chromosomal replication initiator protein DnaA ATPAse" evidence="1">
    <location>
        <begin position="92"/>
        <end position="158"/>
    </location>
</feature>
<sequence length="231" mass="25956">MAVKQLPLSVTFREDAVFDDFLPGDNAQTVGALRHALARLDDHLLYLWGAPGSGLSHLLQAAVHELQTQGLEGVYLPLAECLDYGTEALEGLDELDVVALDDIDLITGRPEWEEAVFHLFNRLRDTGRVLMVTSHSSPLHQSIELPDLKSRLSWGLTFQVQPLSDEQKMDWLIWKARRRGLTLEPDVAAFLINRVARSMNVLVEAFDKLDQHSLAEKRRLTIPFVKSVLGL</sequence>
<evidence type="ECO:0000313" key="3">
    <source>
        <dbReference type="EMBL" id="GGX65372.1"/>
    </source>
</evidence>
<dbReference type="Pfam" id="PF00308">
    <property type="entry name" value="Bac_DnaA"/>
    <property type="match status" value="1"/>
</dbReference>
<dbReference type="RefSeq" id="WP_189611358.1">
    <property type="nucleotide sequence ID" value="NZ_BMXR01000009.1"/>
</dbReference>
<accession>A0A918KJD0</accession>
<organism evidence="3 4">
    <name type="scientific">Saccharospirillum salsuginis</name>
    <dbReference type="NCBI Taxonomy" id="418750"/>
    <lineage>
        <taxon>Bacteria</taxon>
        <taxon>Pseudomonadati</taxon>
        <taxon>Pseudomonadota</taxon>
        <taxon>Gammaproteobacteria</taxon>
        <taxon>Oceanospirillales</taxon>
        <taxon>Saccharospirillaceae</taxon>
        <taxon>Saccharospirillum</taxon>
    </lineage>
</organism>
<comment type="caution">
    <text evidence="3">The sequence shown here is derived from an EMBL/GenBank/DDBJ whole genome shotgun (WGS) entry which is preliminary data.</text>
</comment>
<protein>
    <submittedName>
        <fullName evidence="3">DnaA regulatory inactivator Hda</fullName>
    </submittedName>
</protein>